<evidence type="ECO:0000256" key="1">
    <source>
        <dbReference type="ARBA" id="ARBA00022679"/>
    </source>
</evidence>
<dbReference type="InterPro" id="IPR050680">
    <property type="entry name" value="YpeA/RimI_acetyltransf"/>
</dbReference>
<dbReference type="Proteomes" id="UP000586976">
    <property type="component" value="Unassembled WGS sequence"/>
</dbReference>
<keyword evidence="5" id="KW-1185">Reference proteome</keyword>
<proteinExistence type="predicted"/>
<dbReference type="PANTHER" id="PTHR43420:SF44">
    <property type="entry name" value="ACETYLTRANSFERASE YPEA"/>
    <property type="match status" value="1"/>
</dbReference>
<keyword evidence="1 4" id="KW-0808">Transferase</keyword>
<evidence type="ECO:0000313" key="4">
    <source>
        <dbReference type="EMBL" id="MBA4865537.1"/>
    </source>
</evidence>
<protein>
    <submittedName>
        <fullName evidence="4">GNAT family N-acetyltransferase</fullName>
    </submittedName>
</protein>
<reference evidence="4 5" key="1">
    <citation type="submission" date="2020-07" db="EMBL/GenBank/DDBJ databases">
        <title>Streptomyces isolated from Indian soil.</title>
        <authorList>
            <person name="Mandal S."/>
            <person name="Maiti P.K."/>
        </authorList>
    </citation>
    <scope>NUCLEOTIDE SEQUENCE [LARGE SCALE GENOMIC DNA]</scope>
    <source>
        <strain evidence="4 5">PSKA54</strain>
    </source>
</reference>
<sequence length="180" mass="19682">MSPVIRSIRPDEWPAAKELRLAALQDPASPVAFLETYEHAAAKADSFWRERTAGVAQGATEAQQFIAEAPDGQWIGSVVVLVEEAGTEAFGGVVERRQCHLVGVFVRPEYRGSGVSDALFEAALEWAWSTGVEQVRLFVHERNARAEGFYRKAGFMPTGKTVPVPGDPSAAELEFVIKRP</sequence>
<dbReference type="PANTHER" id="PTHR43420">
    <property type="entry name" value="ACETYLTRANSFERASE"/>
    <property type="match status" value="1"/>
</dbReference>
<dbReference type="CDD" id="cd04301">
    <property type="entry name" value="NAT_SF"/>
    <property type="match status" value="1"/>
</dbReference>
<feature type="domain" description="N-acetyltransferase" evidence="3">
    <location>
        <begin position="3"/>
        <end position="180"/>
    </location>
</feature>
<dbReference type="GO" id="GO:0016747">
    <property type="term" value="F:acyltransferase activity, transferring groups other than amino-acyl groups"/>
    <property type="evidence" value="ECO:0007669"/>
    <property type="project" value="InterPro"/>
</dbReference>
<evidence type="ECO:0000256" key="2">
    <source>
        <dbReference type="ARBA" id="ARBA00023315"/>
    </source>
</evidence>
<dbReference type="InterPro" id="IPR000182">
    <property type="entry name" value="GNAT_dom"/>
</dbReference>
<organism evidence="4 5">
    <name type="scientific">Streptomyces himalayensis subsp. aureolus</name>
    <dbReference type="NCBI Taxonomy" id="2758039"/>
    <lineage>
        <taxon>Bacteria</taxon>
        <taxon>Bacillati</taxon>
        <taxon>Actinomycetota</taxon>
        <taxon>Actinomycetes</taxon>
        <taxon>Kitasatosporales</taxon>
        <taxon>Streptomycetaceae</taxon>
        <taxon>Streptomyces</taxon>
        <taxon>Streptomyces himalayensis</taxon>
    </lineage>
</organism>
<dbReference type="SUPFAM" id="SSF55729">
    <property type="entry name" value="Acyl-CoA N-acyltransferases (Nat)"/>
    <property type="match status" value="1"/>
</dbReference>
<comment type="caution">
    <text evidence="4">The sequence shown here is derived from an EMBL/GenBank/DDBJ whole genome shotgun (WGS) entry which is preliminary data.</text>
</comment>
<dbReference type="RefSeq" id="WP_181867037.1">
    <property type="nucleotide sequence ID" value="NZ_JACEQY010000043.1"/>
</dbReference>
<dbReference type="PROSITE" id="PS51186">
    <property type="entry name" value="GNAT"/>
    <property type="match status" value="1"/>
</dbReference>
<evidence type="ECO:0000313" key="5">
    <source>
        <dbReference type="Proteomes" id="UP000586976"/>
    </source>
</evidence>
<gene>
    <name evidence="4" type="ORF">H1V43_30205</name>
</gene>
<dbReference type="InterPro" id="IPR016181">
    <property type="entry name" value="Acyl_CoA_acyltransferase"/>
</dbReference>
<dbReference type="EMBL" id="JACEQY010000043">
    <property type="protein sequence ID" value="MBA4865537.1"/>
    <property type="molecule type" value="Genomic_DNA"/>
</dbReference>
<keyword evidence="2" id="KW-0012">Acyltransferase</keyword>
<name>A0A7W2D6N5_9ACTN</name>
<accession>A0A7W2D6N5</accession>
<dbReference type="Pfam" id="PF00583">
    <property type="entry name" value="Acetyltransf_1"/>
    <property type="match status" value="1"/>
</dbReference>
<evidence type="ECO:0000259" key="3">
    <source>
        <dbReference type="PROSITE" id="PS51186"/>
    </source>
</evidence>
<dbReference type="Gene3D" id="3.40.630.30">
    <property type="match status" value="1"/>
</dbReference>
<dbReference type="AlphaFoldDB" id="A0A7W2D6N5"/>